<dbReference type="SUPFAM" id="SSF103473">
    <property type="entry name" value="MFS general substrate transporter"/>
    <property type="match status" value="1"/>
</dbReference>
<evidence type="ECO:0000256" key="6">
    <source>
        <dbReference type="ARBA" id="ARBA00022989"/>
    </source>
</evidence>
<dbReference type="EMBL" id="SMAK01000001">
    <property type="protein sequence ID" value="TCT13638.1"/>
    <property type="molecule type" value="Genomic_DNA"/>
</dbReference>
<feature type="transmembrane region" description="Helical" evidence="8">
    <location>
        <begin position="144"/>
        <end position="168"/>
    </location>
</feature>
<comment type="similarity">
    <text evidence="2 8">Belongs to the major facilitator superfamily. Bcr/CmlA family.</text>
</comment>
<keyword evidence="5 8" id="KW-0812">Transmembrane</keyword>
<dbReference type="PANTHER" id="PTHR23502:SF132">
    <property type="entry name" value="POLYAMINE TRANSPORTER 2-RELATED"/>
    <property type="match status" value="1"/>
</dbReference>
<sequence>MASRHSPALAGPSLSKTEFVAIIAMLMALNALSVDIMLPALPAIDAAFSIADPNDRQLVVTAYMLGFAAGQPIYGPLSDRYGRKPVLMIGLVIFVLASLGTVLIDSFAGLLALRALQGIGLASPRVVGIAVVRDRFGGRDMARVMSFVMIVFVLLPVLAPAMGSGILLFGDWHLIFLAILAFGMLIAIWMQVRLPETRPEELREPLSINWIAKALKLTVASRPTLGYTVAATLVFGALLGYINSAQQIFVGIFETGDLFAVFFGMIAIALAVAAILNGSLVGRVGMRPLSHAAAIAYVLISIAHLAYVSMLDGAPSVWAFSAFLAGNLFCFGIMMPNFNAMAMEPLGQVAGTAASFVGCVTTAGAAIFGWYVGHLYDGTVVPLLWGYLVLGGLALVTVVATERGRLFRPHHARQAQ</sequence>
<dbReference type="Gene3D" id="1.20.1720.10">
    <property type="entry name" value="Multidrug resistance protein D"/>
    <property type="match status" value="1"/>
</dbReference>
<evidence type="ECO:0000256" key="5">
    <source>
        <dbReference type="ARBA" id="ARBA00022692"/>
    </source>
</evidence>
<dbReference type="InterPro" id="IPR036259">
    <property type="entry name" value="MFS_trans_sf"/>
</dbReference>
<feature type="transmembrane region" description="Helical" evidence="8">
    <location>
        <begin position="258"/>
        <end position="280"/>
    </location>
</feature>
<evidence type="ECO:0000256" key="4">
    <source>
        <dbReference type="ARBA" id="ARBA00022475"/>
    </source>
</evidence>
<keyword evidence="6 8" id="KW-1133">Transmembrane helix</keyword>
<protein>
    <recommendedName>
        <fullName evidence="8">Bcr/CflA family efflux transporter</fullName>
    </recommendedName>
</protein>
<organism evidence="10 11">
    <name type="scientific">Tepidamorphus gemmatus</name>
    <dbReference type="NCBI Taxonomy" id="747076"/>
    <lineage>
        <taxon>Bacteria</taxon>
        <taxon>Pseudomonadati</taxon>
        <taxon>Pseudomonadota</taxon>
        <taxon>Alphaproteobacteria</taxon>
        <taxon>Hyphomicrobiales</taxon>
        <taxon>Tepidamorphaceae</taxon>
        <taxon>Tepidamorphus</taxon>
    </lineage>
</organism>
<keyword evidence="8" id="KW-0997">Cell inner membrane</keyword>
<feature type="transmembrane region" description="Helical" evidence="8">
    <location>
        <begin position="350"/>
        <end position="372"/>
    </location>
</feature>
<keyword evidence="3 8" id="KW-0813">Transport</keyword>
<feature type="transmembrane region" description="Helical" evidence="8">
    <location>
        <begin position="317"/>
        <end position="338"/>
    </location>
</feature>
<evidence type="ECO:0000256" key="3">
    <source>
        <dbReference type="ARBA" id="ARBA00022448"/>
    </source>
</evidence>
<evidence type="ECO:0000256" key="7">
    <source>
        <dbReference type="ARBA" id="ARBA00023136"/>
    </source>
</evidence>
<dbReference type="AlphaFoldDB" id="A0A4R3MLG5"/>
<keyword evidence="4" id="KW-1003">Cell membrane</keyword>
<keyword evidence="7 8" id="KW-0472">Membrane</keyword>
<evidence type="ECO:0000256" key="2">
    <source>
        <dbReference type="ARBA" id="ARBA00006236"/>
    </source>
</evidence>
<feature type="transmembrane region" description="Helical" evidence="8">
    <location>
        <begin position="56"/>
        <end position="74"/>
    </location>
</feature>
<feature type="transmembrane region" description="Helical" evidence="8">
    <location>
        <begin position="110"/>
        <end position="132"/>
    </location>
</feature>
<comment type="subcellular location">
    <subcellularLocation>
        <location evidence="8">Cell inner membrane</location>
        <topology evidence="8">Multi-pass membrane protein</topology>
    </subcellularLocation>
    <subcellularLocation>
        <location evidence="1">Cell membrane</location>
        <topology evidence="1">Multi-pass membrane protein</topology>
    </subcellularLocation>
</comment>
<proteinExistence type="inferred from homology"/>
<feature type="transmembrane region" description="Helical" evidence="8">
    <location>
        <begin position="384"/>
        <end position="401"/>
    </location>
</feature>
<dbReference type="RefSeq" id="WP_132805003.1">
    <property type="nucleotide sequence ID" value="NZ_SMAK01000001.1"/>
</dbReference>
<feature type="transmembrane region" description="Helical" evidence="8">
    <location>
        <begin position="225"/>
        <end position="246"/>
    </location>
</feature>
<dbReference type="NCBIfam" id="TIGR00710">
    <property type="entry name" value="efflux_Bcr_CflA"/>
    <property type="match status" value="1"/>
</dbReference>
<dbReference type="InterPro" id="IPR011701">
    <property type="entry name" value="MFS"/>
</dbReference>
<dbReference type="GO" id="GO:0005886">
    <property type="term" value="C:plasma membrane"/>
    <property type="evidence" value="ECO:0007669"/>
    <property type="project" value="UniProtKB-SubCell"/>
</dbReference>
<dbReference type="Pfam" id="PF07690">
    <property type="entry name" value="MFS_1"/>
    <property type="match status" value="1"/>
</dbReference>
<name>A0A4R3MLG5_9HYPH</name>
<feature type="transmembrane region" description="Helical" evidence="8">
    <location>
        <begin position="292"/>
        <end position="311"/>
    </location>
</feature>
<evidence type="ECO:0000313" key="11">
    <source>
        <dbReference type="Proteomes" id="UP000295678"/>
    </source>
</evidence>
<evidence type="ECO:0000259" key="9">
    <source>
        <dbReference type="PROSITE" id="PS50850"/>
    </source>
</evidence>
<feature type="domain" description="Major facilitator superfamily (MFS) profile" evidence="9">
    <location>
        <begin position="19"/>
        <end position="404"/>
    </location>
</feature>
<reference evidence="10 11" key="1">
    <citation type="submission" date="2019-03" db="EMBL/GenBank/DDBJ databases">
        <title>Genomic Encyclopedia of Type Strains, Phase IV (KMG-IV): sequencing the most valuable type-strain genomes for metagenomic binning, comparative biology and taxonomic classification.</title>
        <authorList>
            <person name="Goeker M."/>
        </authorList>
    </citation>
    <scope>NUCLEOTIDE SEQUENCE [LARGE SCALE GENOMIC DNA]</scope>
    <source>
        <strain evidence="10 11">DSM 19345</strain>
    </source>
</reference>
<dbReference type="GO" id="GO:0042910">
    <property type="term" value="F:xenobiotic transmembrane transporter activity"/>
    <property type="evidence" value="ECO:0007669"/>
    <property type="project" value="InterPro"/>
</dbReference>
<dbReference type="Proteomes" id="UP000295678">
    <property type="component" value="Unassembled WGS sequence"/>
</dbReference>
<dbReference type="InterPro" id="IPR004812">
    <property type="entry name" value="Efflux_drug-R_Bcr/CmlA"/>
</dbReference>
<gene>
    <name evidence="10" type="ORF">EDC22_101508</name>
</gene>
<feature type="transmembrane region" description="Helical" evidence="8">
    <location>
        <begin position="20"/>
        <end position="44"/>
    </location>
</feature>
<dbReference type="PANTHER" id="PTHR23502">
    <property type="entry name" value="MAJOR FACILITATOR SUPERFAMILY"/>
    <property type="match status" value="1"/>
</dbReference>
<keyword evidence="11" id="KW-1185">Reference proteome</keyword>
<accession>A0A4R3MLG5</accession>
<dbReference type="CDD" id="cd17320">
    <property type="entry name" value="MFS_MdfA_MDR_like"/>
    <property type="match status" value="1"/>
</dbReference>
<evidence type="ECO:0000313" key="10">
    <source>
        <dbReference type="EMBL" id="TCT13638.1"/>
    </source>
</evidence>
<comment type="caution">
    <text evidence="10">The sequence shown here is derived from an EMBL/GenBank/DDBJ whole genome shotgun (WGS) entry which is preliminary data.</text>
</comment>
<dbReference type="GO" id="GO:1990961">
    <property type="term" value="P:xenobiotic detoxification by transmembrane export across the plasma membrane"/>
    <property type="evidence" value="ECO:0007669"/>
    <property type="project" value="InterPro"/>
</dbReference>
<evidence type="ECO:0000256" key="8">
    <source>
        <dbReference type="RuleBase" id="RU365088"/>
    </source>
</evidence>
<dbReference type="OrthoDB" id="9800416at2"/>
<evidence type="ECO:0000256" key="1">
    <source>
        <dbReference type="ARBA" id="ARBA00004651"/>
    </source>
</evidence>
<dbReference type="PROSITE" id="PS50850">
    <property type="entry name" value="MFS"/>
    <property type="match status" value="1"/>
</dbReference>
<feature type="transmembrane region" description="Helical" evidence="8">
    <location>
        <begin position="174"/>
        <end position="192"/>
    </location>
</feature>
<feature type="transmembrane region" description="Helical" evidence="8">
    <location>
        <begin position="86"/>
        <end position="104"/>
    </location>
</feature>
<dbReference type="InterPro" id="IPR020846">
    <property type="entry name" value="MFS_dom"/>
</dbReference>